<name>A0A9D2B378_9FIRM</name>
<reference evidence="1" key="2">
    <citation type="submission" date="2021-04" db="EMBL/GenBank/DDBJ databases">
        <authorList>
            <person name="Gilroy R."/>
        </authorList>
    </citation>
    <scope>NUCLEOTIDE SEQUENCE</scope>
    <source>
        <strain evidence="1">ChiSjej1B19-8411</strain>
    </source>
</reference>
<evidence type="ECO:0000313" key="1">
    <source>
        <dbReference type="EMBL" id="HIX59513.1"/>
    </source>
</evidence>
<sequence length="62" mass="6845">MKKKGILLRMNGRPSSPGEIAAAHVVAEQGSYMRDYIPDQKGGVAEIDFCYVAEEDHHNKKG</sequence>
<dbReference type="AlphaFoldDB" id="A0A9D2B378"/>
<proteinExistence type="predicted"/>
<organism evidence="1 2">
    <name type="scientific">Candidatus Blautia gallistercoris</name>
    <dbReference type="NCBI Taxonomy" id="2838490"/>
    <lineage>
        <taxon>Bacteria</taxon>
        <taxon>Bacillati</taxon>
        <taxon>Bacillota</taxon>
        <taxon>Clostridia</taxon>
        <taxon>Lachnospirales</taxon>
        <taxon>Lachnospiraceae</taxon>
        <taxon>Blautia</taxon>
    </lineage>
</organism>
<accession>A0A9D2B378</accession>
<dbReference type="Proteomes" id="UP000886817">
    <property type="component" value="Unassembled WGS sequence"/>
</dbReference>
<reference evidence="1" key="1">
    <citation type="journal article" date="2021" name="PeerJ">
        <title>Extensive microbial diversity within the chicken gut microbiome revealed by metagenomics and culture.</title>
        <authorList>
            <person name="Gilroy R."/>
            <person name="Ravi A."/>
            <person name="Getino M."/>
            <person name="Pursley I."/>
            <person name="Horton D.L."/>
            <person name="Alikhan N.F."/>
            <person name="Baker D."/>
            <person name="Gharbi K."/>
            <person name="Hall N."/>
            <person name="Watson M."/>
            <person name="Adriaenssens E.M."/>
            <person name="Foster-Nyarko E."/>
            <person name="Jarju S."/>
            <person name="Secka A."/>
            <person name="Antonio M."/>
            <person name="Oren A."/>
            <person name="Chaudhuri R.R."/>
            <person name="La Ragione R."/>
            <person name="Hildebrand F."/>
            <person name="Pallen M.J."/>
        </authorList>
    </citation>
    <scope>NUCLEOTIDE SEQUENCE</scope>
    <source>
        <strain evidence="1">ChiSjej1B19-8411</strain>
    </source>
</reference>
<gene>
    <name evidence="1" type="ORF">IAA45_07355</name>
</gene>
<comment type="caution">
    <text evidence="1">The sequence shown here is derived from an EMBL/GenBank/DDBJ whole genome shotgun (WGS) entry which is preliminary data.</text>
</comment>
<dbReference type="EMBL" id="DXEX01000159">
    <property type="protein sequence ID" value="HIX59513.1"/>
    <property type="molecule type" value="Genomic_DNA"/>
</dbReference>
<protein>
    <submittedName>
        <fullName evidence="1">Uncharacterized protein</fullName>
    </submittedName>
</protein>
<evidence type="ECO:0000313" key="2">
    <source>
        <dbReference type="Proteomes" id="UP000886817"/>
    </source>
</evidence>